<protein>
    <submittedName>
        <fullName evidence="1">SI1L3 protein</fullName>
    </submittedName>
</protein>
<comment type="caution">
    <text evidence="1">The sequence shown here is derived from an EMBL/GenBank/DDBJ whole genome shotgun (WGS) entry which is preliminary data.</text>
</comment>
<proteinExistence type="predicted"/>
<accession>A0A7L3LFQ0</accession>
<dbReference type="EMBL" id="VZTY01016389">
    <property type="protein sequence ID" value="NXU52864.1"/>
    <property type="molecule type" value="Genomic_DNA"/>
</dbReference>
<evidence type="ECO:0000313" key="2">
    <source>
        <dbReference type="Proteomes" id="UP000582182"/>
    </source>
</evidence>
<feature type="non-terminal residue" evidence="1">
    <location>
        <position position="1"/>
    </location>
</feature>
<dbReference type="OrthoDB" id="9141161at2759"/>
<keyword evidence="2" id="KW-1185">Reference proteome</keyword>
<feature type="non-terminal residue" evidence="1">
    <location>
        <position position="59"/>
    </location>
</feature>
<reference evidence="1 2" key="1">
    <citation type="submission" date="2019-09" db="EMBL/GenBank/DDBJ databases">
        <title>Bird 10,000 Genomes (B10K) Project - Family phase.</title>
        <authorList>
            <person name="Zhang G."/>
        </authorList>
    </citation>
    <scope>NUCLEOTIDE SEQUENCE [LARGE SCALE GENOMIC DNA]</scope>
    <source>
        <strain evidence="1">B10K-DU-029-46</strain>
    </source>
</reference>
<name>A0A7L3LFQ0_9CHAR</name>
<dbReference type="AlphaFoldDB" id="A0A7L3LFQ0"/>
<gene>
    <name evidence="1" type="primary">Sipa1l3</name>
    <name evidence="1" type="ORF">TURVEL_R13746</name>
</gene>
<sequence>AGGTQISSILAISKEFVVLVDLQAKEVVFNCFSGDVLGWTPEGNTLKIFYGRGDQLSVQ</sequence>
<evidence type="ECO:0000313" key="1">
    <source>
        <dbReference type="EMBL" id="NXU52864.1"/>
    </source>
</evidence>
<organism evidence="1 2">
    <name type="scientific">Turnix velox</name>
    <name type="common">Little buttonquail</name>
    <dbReference type="NCBI Taxonomy" id="2529409"/>
    <lineage>
        <taxon>Eukaryota</taxon>
        <taxon>Metazoa</taxon>
        <taxon>Chordata</taxon>
        <taxon>Craniata</taxon>
        <taxon>Vertebrata</taxon>
        <taxon>Euteleostomi</taxon>
        <taxon>Archelosauria</taxon>
        <taxon>Archosauria</taxon>
        <taxon>Dinosauria</taxon>
        <taxon>Saurischia</taxon>
        <taxon>Theropoda</taxon>
        <taxon>Coelurosauria</taxon>
        <taxon>Aves</taxon>
        <taxon>Neognathae</taxon>
        <taxon>Neoaves</taxon>
        <taxon>Charadriiformes</taxon>
        <taxon>Turnicidae</taxon>
        <taxon>Turnix</taxon>
    </lineage>
</organism>
<dbReference type="Proteomes" id="UP000582182">
    <property type="component" value="Unassembled WGS sequence"/>
</dbReference>